<dbReference type="Proteomes" id="UP000660668">
    <property type="component" value="Unassembled WGS sequence"/>
</dbReference>
<protein>
    <submittedName>
        <fullName evidence="3">Uncharacterized protein</fullName>
    </submittedName>
</protein>
<keyword evidence="2" id="KW-0472">Membrane</keyword>
<feature type="transmembrane region" description="Helical" evidence="2">
    <location>
        <begin position="153"/>
        <end position="173"/>
    </location>
</feature>
<keyword evidence="2" id="KW-1133">Transmembrane helix</keyword>
<accession>A0A930YIS7</accession>
<proteinExistence type="predicted"/>
<evidence type="ECO:0000256" key="1">
    <source>
        <dbReference type="SAM" id="MobiDB-lite"/>
    </source>
</evidence>
<feature type="transmembrane region" description="Helical" evidence="2">
    <location>
        <begin position="219"/>
        <end position="242"/>
    </location>
</feature>
<evidence type="ECO:0000256" key="2">
    <source>
        <dbReference type="SAM" id="Phobius"/>
    </source>
</evidence>
<dbReference type="RefSeq" id="WP_194696648.1">
    <property type="nucleotide sequence ID" value="NZ_JADKPO010000014.1"/>
</dbReference>
<feature type="compositionally biased region" description="Low complexity" evidence="1">
    <location>
        <begin position="374"/>
        <end position="387"/>
    </location>
</feature>
<feature type="transmembrane region" description="Helical" evidence="2">
    <location>
        <begin position="280"/>
        <end position="299"/>
    </location>
</feature>
<name>A0A930YIS7_9ACTN</name>
<sequence>MRRLVLVGAVGGLAWAAGLRGWMIQMAASEGSTFHWYGTFALVLLPGTVVGGLFGLADHRRRAGMPRSGWLAASPLLFGSALLDPTILRQLVEEGIGGGALGVATAGIAGGYALSGRGRPWGRRACGALATLLVLGMLVMASDQYPLGEAHGLWVGTYAASLVALLCLASAIPQRGERRVLVPRAWHAAAIGGLAGYAWAASLRAFMWEVAGEEAGVDAVGTFVWVLLPGTVIGALLALAEWRRWRGGVRHRRWLVWSPMLFAAILVSSPQILLNPDGGIGLAAVAVPAMCMLGGYAIAGRGPVAVRVVCAVVALSAIPAWALTAEAVGGPSMGLDDPHGAWAAVLYWALLAVFMIAAAVPHRHPAQSSPPVSPGSSSESPSITTTA</sequence>
<feature type="region of interest" description="Disordered" evidence="1">
    <location>
        <begin position="365"/>
        <end position="387"/>
    </location>
</feature>
<reference evidence="3" key="1">
    <citation type="submission" date="2020-11" db="EMBL/GenBank/DDBJ databases">
        <title>Nocardioides cynanchi sp. nov., isolated from soil of rhizosphere of Cynanchum wilfordii.</title>
        <authorList>
            <person name="Lee J.-S."/>
            <person name="Suh M.K."/>
            <person name="Kim J.-S."/>
        </authorList>
    </citation>
    <scope>NUCLEOTIDE SEQUENCE</scope>
    <source>
        <strain evidence="3">KCTC 19276</strain>
    </source>
</reference>
<feature type="transmembrane region" description="Helical" evidence="2">
    <location>
        <begin position="304"/>
        <end position="322"/>
    </location>
</feature>
<dbReference type="EMBL" id="JADKPO010000014">
    <property type="protein sequence ID" value="MBF4768507.1"/>
    <property type="molecule type" value="Genomic_DNA"/>
</dbReference>
<dbReference type="AlphaFoldDB" id="A0A930YIS7"/>
<feature type="transmembrane region" description="Helical" evidence="2">
    <location>
        <begin position="35"/>
        <end position="57"/>
    </location>
</feature>
<feature type="transmembrane region" description="Helical" evidence="2">
    <location>
        <begin position="69"/>
        <end position="89"/>
    </location>
</feature>
<feature type="transmembrane region" description="Helical" evidence="2">
    <location>
        <begin position="185"/>
        <end position="207"/>
    </location>
</feature>
<feature type="transmembrane region" description="Helical" evidence="2">
    <location>
        <begin position="254"/>
        <end position="274"/>
    </location>
</feature>
<keyword evidence="4" id="KW-1185">Reference proteome</keyword>
<feature type="transmembrane region" description="Helical" evidence="2">
    <location>
        <begin position="95"/>
        <end position="114"/>
    </location>
</feature>
<evidence type="ECO:0000313" key="4">
    <source>
        <dbReference type="Proteomes" id="UP000660668"/>
    </source>
</evidence>
<gene>
    <name evidence="3" type="ORF">ISU10_12100</name>
</gene>
<keyword evidence="2" id="KW-0812">Transmembrane</keyword>
<comment type="caution">
    <text evidence="3">The sequence shown here is derived from an EMBL/GenBank/DDBJ whole genome shotgun (WGS) entry which is preliminary data.</text>
</comment>
<feature type="transmembrane region" description="Helical" evidence="2">
    <location>
        <begin position="342"/>
        <end position="360"/>
    </location>
</feature>
<organism evidence="3 4">
    <name type="scientific">Nocardioides agariphilus</name>
    <dbReference type="NCBI Taxonomy" id="433664"/>
    <lineage>
        <taxon>Bacteria</taxon>
        <taxon>Bacillati</taxon>
        <taxon>Actinomycetota</taxon>
        <taxon>Actinomycetes</taxon>
        <taxon>Propionibacteriales</taxon>
        <taxon>Nocardioidaceae</taxon>
        <taxon>Nocardioides</taxon>
    </lineage>
</organism>
<feature type="transmembrane region" description="Helical" evidence="2">
    <location>
        <begin position="121"/>
        <end position="141"/>
    </location>
</feature>
<evidence type="ECO:0000313" key="3">
    <source>
        <dbReference type="EMBL" id="MBF4768507.1"/>
    </source>
</evidence>